<gene>
    <name evidence="3" type="ORF">ACFH04_40170</name>
</gene>
<evidence type="ECO:0000313" key="3">
    <source>
        <dbReference type="EMBL" id="MFC0849894.1"/>
    </source>
</evidence>
<evidence type="ECO:0008006" key="5">
    <source>
        <dbReference type="Google" id="ProtNLM"/>
    </source>
</evidence>
<keyword evidence="4" id="KW-1185">Reference proteome</keyword>
<feature type="chain" id="PRO_5045651926" description="SH3 domain-containing protein" evidence="2">
    <location>
        <begin position="28"/>
        <end position="170"/>
    </location>
</feature>
<proteinExistence type="predicted"/>
<feature type="signal peptide" evidence="2">
    <location>
        <begin position="1"/>
        <end position="27"/>
    </location>
</feature>
<keyword evidence="2" id="KW-0732">Signal</keyword>
<protein>
    <recommendedName>
        <fullName evidence="5">SH3 domain-containing protein</fullName>
    </recommendedName>
</protein>
<dbReference type="RefSeq" id="WP_394323880.1">
    <property type="nucleotide sequence ID" value="NZ_JBHMQV010000009.1"/>
</dbReference>
<accession>A0ABV6TVT4</accession>
<reference evidence="3 4" key="1">
    <citation type="submission" date="2024-09" db="EMBL/GenBank/DDBJ databases">
        <authorList>
            <person name="Sun Q."/>
            <person name="Mori K."/>
        </authorList>
    </citation>
    <scope>NUCLEOTIDE SEQUENCE [LARGE SCALE GENOMIC DNA]</scope>
    <source>
        <strain evidence="3 4">JCM 4557</strain>
    </source>
</reference>
<comment type="caution">
    <text evidence="3">The sequence shown here is derived from an EMBL/GenBank/DDBJ whole genome shotgun (WGS) entry which is preliminary data.</text>
</comment>
<evidence type="ECO:0000256" key="1">
    <source>
        <dbReference type="SAM" id="MobiDB-lite"/>
    </source>
</evidence>
<feature type="region of interest" description="Disordered" evidence="1">
    <location>
        <begin position="72"/>
        <end position="95"/>
    </location>
</feature>
<sequence>MHTGRIRRAAAATLLSCGLAMGGLATAAAAAPAHDQGDGHDRGQGSGWSWDAHISGWIRDDHNSGRDWGDHGGDWRWDDHRDHRDGRDRDHHDGGRVWGTVTSRIELNVRDNPSLNAGVVVALSPGSQDRIECRTHGSNVNGTSTWYWLSGAQGWASAAFMQASGDVPNC</sequence>
<dbReference type="Gene3D" id="2.30.30.40">
    <property type="entry name" value="SH3 Domains"/>
    <property type="match status" value="1"/>
</dbReference>
<dbReference type="Proteomes" id="UP001589887">
    <property type="component" value="Unassembled WGS sequence"/>
</dbReference>
<organism evidence="3 4">
    <name type="scientific">Streptomyces noboritoensis</name>
    <dbReference type="NCBI Taxonomy" id="67337"/>
    <lineage>
        <taxon>Bacteria</taxon>
        <taxon>Bacillati</taxon>
        <taxon>Actinomycetota</taxon>
        <taxon>Actinomycetes</taxon>
        <taxon>Kitasatosporales</taxon>
        <taxon>Streptomycetaceae</taxon>
        <taxon>Streptomyces</taxon>
    </lineage>
</organism>
<evidence type="ECO:0000256" key="2">
    <source>
        <dbReference type="SAM" id="SignalP"/>
    </source>
</evidence>
<name>A0ABV6TVT4_9ACTN</name>
<evidence type="ECO:0000313" key="4">
    <source>
        <dbReference type="Proteomes" id="UP001589887"/>
    </source>
</evidence>
<dbReference type="EMBL" id="JBHMQV010000009">
    <property type="protein sequence ID" value="MFC0849894.1"/>
    <property type="molecule type" value="Genomic_DNA"/>
</dbReference>